<sequence>MDQFIAEGEIDYIALYLIIDGARDYFPDFTEKNQMEKTLQFIGLMIDRGFLAVDLLPDGKCKPWPDQEKSSILRRIERDWSRDGDEMRVGMEYWFHWPYPPQPA</sequence>
<dbReference type="AlphaFoldDB" id="A0A437MGD0"/>
<dbReference type="EMBL" id="SACL01000003">
    <property type="protein sequence ID" value="RVT96699.1"/>
    <property type="molecule type" value="Genomic_DNA"/>
</dbReference>
<dbReference type="Proteomes" id="UP000282957">
    <property type="component" value="Unassembled WGS sequence"/>
</dbReference>
<gene>
    <name evidence="1" type="ORF">EOD42_09800</name>
</gene>
<reference evidence="1 2" key="1">
    <citation type="submission" date="2019-01" db="EMBL/GenBank/DDBJ databases">
        <authorList>
            <person name="Chen W.-M."/>
        </authorList>
    </citation>
    <scope>NUCLEOTIDE SEQUENCE [LARGE SCALE GENOMIC DNA]</scope>
    <source>
        <strain evidence="1 2">CCP-6</strain>
    </source>
</reference>
<protein>
    <submittedName>
        <fullName evidence="1">Uncharacterized protein</fullName>
    </submittedName>
</protein>
<name>A0A437MGD0_9PROT</name>
<keyword evidence="2" id="KW-1185">Reference proteome</keyword>
<evidence type="ECO:0000313" key="2">
    <source>
        <dbReference type="Proteomes" id="UP000282957"/>
    </source>
</evidence>
<evidence type="ECO:0000313" key="1">
    <source>
        <dbReference type="EMBL" id="RVT96699.1"/>
    </source>
</evidence>
<organism evidence="1 2">
    <name type="scientific">Rhodovarius crocodyli</name>
    <dbReference type="NCBI Taxonomy" id="1979269"/>
    <lineage>
        <taxon>Bacteria</taxon>
        <taxon>Pseudomonadati</taxon>
        <taxon>Pseudomonadota</taxon>
        <taxon>Alphaproteobacteria</taxon>
        <taxon>Acetobacterales</taxon>
        <taxon>Roseomonadaceae</taxon>
        <taxon>Rhodovarius</taxon>
    </lineage>
</organism>
<proteinExistence type="predicted"/>
<dbReference type="RefSeq" id="WP_127787351.1">
    <property type="nucleotide sequence ID" value="NZ_SACL01000003.1"/>
</dbReference>
<comment type="caution">
    <text evidence="1">The sequence shown here is derived from an EMBL/GenBank/DDBJ whole genome shotgun (WGS) entry which is preliminary data.</text>
</comment>
<dbReference type="OrthoDB" id="9768634at2"/>
<accession>A0A437MGD0</accession>